<gene>
    <name evidence="1" type="ORF">MGWOODY_Clf295</name>
</gene>
<organism evidence="1">
    <name type="scientific">hydrothermal vent metagenome</name>
    <dbReference type="NCBI Taxonomy" id="652676"/>
    <lineage>
        <taxon>unclassified sequences</taxon>
        <taxon>metagenomes</taxon>
        <taxon>ecological metagenomes</taxon>
    </lineage>
</organism>
<evidence type="ECO:0000313" key="1">
    <source>
        <dbReference type="EMBL" id="CUV01445.1"/>
    </source>
</evidence>
<protein>
    <submittedName>
        <fullName evidence="1">Uncharacterized protein</fullName>
    </submittedName>
</protein>
<dbReference type="EMBL" id="FAXA01000075">
    <property type="protein sequence ID" value="CUV01445.1"/>
    <property type="molecule type" value="Genomic_DNA"/>
</dbReference>
<sequence>MSTPTNTFRCSIEIGPRDGSRFQQVITVAGPENIYSVLPSTVLEMLPMAEVRIRIDGEPILGRHTMAAFGLAGDHDEQKPVQADMFSS</sequence>
<dbReference type="AlphaFoldDB" id="A0A160V8E3"/>
<proteinExistence type="predicted"/>
<name>A0A160V8E3_9ZZZZ</name>
<reference evidence="1" key="1">
    <citation type="submission" date="2015-10" db="EMBL/GenBank/DDBJ databases">
        <authorList>
            <person name="Gilbert D.G."/>
        </authorList>
    </citation>
    <scope>NUCLEOTIDE SEQUENCE</scope>
</reference>
<accession>A0A160V8E3</accession>